<evidence type="ECO:0000259" key="5">
    <source>
        <dbReference type="Pfam" id="PF01523"/>
    </source>
</evidence>
<keyword evidence="3" id="KW-0378">Hydrolase</keyword>
<evidence type="ECO:0000313" key="8">
    <source>
        <dbReference type="EMBL" id="MPL79486.1"/>
    </source>
</evidence>
<gene>
    <name evidence="8" type="ORF">SDC9_25365</name>
</gene>
<feature type="domain" description="Metalloprotease TldD/E N-terminal" evidence="5">
    <location>
        <begin position="7"/>
        <end position="70"/>
    </location>
</feature>
<keyword evidence="4" id="KW-0482">Metalloprotease</keyword>
<evidence type="ECO:0008006" key="9">
    <source>
        <dbReference type="Google" id="ProtNLM"/>
    </source>
</evidence>
<protein>
    <recommendedName>
        <fullName evidence="9">Metalloprotease TldD</fullName>
    </recommendedName>
</protein>
<dbReference type="InterPro" id="IPR025502">
    <property type="entry name" value="TldD"/>
</dbReference>
<dbReference type="InterPro" id="IPR036059">
    <property type="entry name" value="TldD/PmbA_sf"/>
</dbReference>
<dbReference type="Gene3D" id="3.30.2290.10">
    <property type="entry name" value="PmbA/TldD superfamily"/>
    <property type="match status" value="1"/>
</dbReference>
<dbReference type="GO" id="GO:0006508">
    <property type="term" value="P:proteolysis"/>
    <property type="evidence" value="ECO:0007669"/>
    <property type="project" value="UniProtKB-KW"/>
</dbReference>
<accession>A0A644UKD0</accession>
<evidence type="ECO:0000256" key="2">
    <source>
        <dbReference type="ARBA" id="ARBA00022670"/>
    </source>
</evidence>
<feature type="domain" description="Metalloprotease TldD/E central" evidence="7">
    <location>
        <begin position="102"/>
        <end position="203"/>
    </location>
</feature>
<evidence type="ECO:0000256" key="1">
    <source>
        <dbReference type="ARBA" id="ARBA00005836"/>
    </source>
</evidence>
<dbReference type="Pfam" id="PF19289">
    <property type="entry name" value="PmbA_TldD_3rd"/>
    <property type="match status" value="1"/>
</dbReference>
<dbReference type="GO" id="GO:0008237">
    <property type="term" value="F:metallopeptidase activity"/>
    <property type="evidence" value="ECO:0007669"/>
    <property type="project" value="UniProtKB-KW"/>
</dbReference>
<comment type="similarity">
    <text evidence="1">Belongs to the peptidase U62 family.</text>
</comment>
<reference evidence="8" key="1">
    <citation type="submission" date="2019-08" db="EMBL/GenBank/DDBJ databases">
        <authorList>
            <person name="Kucharzyk K."/>
            <person name="Murdoch R.W."/>
            <person name="Higgins S."/>
            <person name="Loffler F."/>
        </authorList>
    </citation>
    <scope>NUCLEOTIDE SEQUENCE</scope>
</reference>
<evidence type="ECO:0000259" key="6">
    <source>
        <dbReference type="Pfam" id="PF19289"/>
    </source>
</evidence>
<organism evidence="8">
    <name type="scientific">bioreactor metagenome</name>
    <dbReference type="NCBI Taxonomy" id="1076179"/>
    <lineage>
        <taxon>unclassified sequences</taxon>
        <taxon>metagenomes</taxon>
        <taxon>ecological metagenomes</taxon>
    </lineage>
</organism>
<dbReference type="InterPro" id="IPR045570">
    <property type="entry name" value="Metalloprtase-TldD/E_cen_dom"/>
</dbReference>
<dbReference type="InterPro" id="IPR051463">
    <property type="entry name" value="Peptidase_U62_metallo"/>
</dbReference>
<comment type="caution">
    <text evidence="8">The sequence shown here is derived from an EMBL/GenBank/DDBJ whole genome shotgun (WGS) entry which is preliminary data.</text>
</comment>
<evidence type="ECO:0000259" key="7">
    <source>
        <dbReference type="Pfam" id="PF19290"/>
    </source>
</evidence>
<dbReference type="EMBL" id="VSSQ01000127">
    <property type="protein sequence ID" value="MPL79486.1"/>
    <property type="molecule type" value="Genomic_DNA"/>
</dbReference>
<dbReference type="Pfam" id="PF01523">
    <property type="entry name" value="PmbA_TldD_1st"/>
    <property type="match status" value="1"/>
</dbReference>
<feature type="domain" description="Metalloprotease TldD/E C-terminal" evidence="6">
    <location>
        <begin position="211"/>
        <end position="441"/>
    </location>
</feature>
<dbReference type="InterPro" id="IPR035068">
    <property type="entry name" value="TldD/PmbA_N"/>
</dbReference>
<sequence>MEKIRYYDIRYVRGTVTSIQTENRVIENAGTSFYGKALFRVLGEHGWGYYCASSIDMDDKKTKDLCLQKAAVSARLAGVHAEIADVSLGTPRFWSCSGKEQAETPLEEKAQTLLLLESSANIPEICSTSARYSEQYQDVIFEDSNGYEASSSVCRTLFTVTSVASRGADMQMNYEQEAVVGPLPLKEYIPCGEKCAKRAVELLDASAVAGGRIPAVLDPAIGGVFAHEAVGHASEGDAVRDGVSVLAGKLGEKVGSSVVTIIDDPSMHGYGYEPFDAEGVACGPTELIKNGVMNKYMHSRETLAAVGLETGDAGHARAEPGMQPLVRMSNTYIREGDSSYDEIVAECRKGVLLIGSRGGQVDPGRGAFQFNAKYGYLIENGETGKMIRDVSLSGDILSVLHNISLCGKERKMSSGMCGKGQSVPVSDGAPYVYLTEALVGGSGNV</sequence>
<evidence type="ECO:0000256" key="3">
    <source>
        <dbReference type="ARBA" id="ARBA00022801"/>
    </source>
</evidence>
<dbReference type="Pfam" id="PF19290">
    <property type="entry name" value="PmbA_TldD_2nd"/>
    <property type="match status" value="1"/>
</dbReference>
<evidence type="ECO:0000256" key="4">
    <source>
        <dbReference type="ARBA" id="ARBA00023049"/>
    </source>
</evidence>
<dbReference type="PIRSF" id="PIRSF004919">
    <property type="entry name" value="TldD"/>
    <property type="match status" value="1"/>
</dbReference>
<dbReference type="SUPFAM" id="SSF111283">
    <property type="entry name" value="Putative modulator of DNA gyrase, PmbA/TldD"/>
    <property type="match status" value="1"/>
</dbReference>
<dbReference type="PANTHER" id="PTHR30624">
    <property type="entry name" value="UNCHARACTERIZED PROTEIN TLDD AND PMBA"/>
    <property type="match status" value="1"/>
</dbReference>
<keyword evidence="2" id="KW-0645">Protease</keyword>
<dbReference type="InterPro" id="IPR045569">
    <property type="entry name" value="Metalloprtase-TldD/E_C"/>
</dbReference>
<name>A0A644UKD0_9ZZZZ</name>
<dbReference type="GO" id="GO:0005829">
    <property type="term" value="C:cytosol"/>
    <property type="evidence" value="ECO:0007669"/>
    <property type="project" value="TreeGrafter"/>
</dbReference>
<dbReference type="AlphaFoldDB" id="A0A644UKD0"/>
<proteinExistence type="inferred from homology"/>
<dbReference type="InterPro" id="IPR002510">
    <property type="entry name" value="Metalloprtase-TldD/E_N"/>
</dbReference>
<dbReference type="PANTHER" id="PTHR30624:SF0">
    <property type="entry name" value="METALLOPROTEASE SLR0863"/>
    <property type="match status" value="1"/>
</dbReference>